<evidence type="ECO:0000259" key="1">
    <source>
        <dbReference type="Pfam" id="PF24869"/>
    </source>
</evidence>
<dbReference type="InterPro" id="IPR056636">
    <property type="entry name" value="DUF7734"/>
</dbReference>
<dbReference type="Proteomes" id="UP000316621">
    <property type="component" value="Chromosome 5"/>
</dbReference>
<dbReference type="Pfam" id="PF24869">
    <property type="entry name" value="DUF7734"/>
    <property type="match status" value="1"/>
</dbReference>
<protein>
    <recommendedName>
        <fullName evidence="1">DUF7734 domain-containing protein</fullName>
    </recommendedName>
</protein>
<proteinExistence type="predicted"/>
<dbReference type="Gramene" id="RZC61749">
    <property type="protein sequence ID" value="RZC61749"/>
    <property type="gene ID" value="C5167_023508"/>
</dbReference>
<evidence type="ECO:0000313" key="3">
    <source>
        <dbReference type="Proteomes" id="UP000316621"/>
    </source>
</evidence>
<dbReference type="OMA" id="CLSYRTS"/>
<dbReference type="PANTHER" id="PTHR36729">
    <property type="entry name" value="EXPRESSED PROTEIN"/>
    <property type="match status" value="1"/>
</dbReference>
<evidence type="ECO:0000313" key="2">
    <source>
        <dbReference type="EMBL" id="RZC61749.1"/>
    </source>
</evidence>
<dbReference type="GO" id="GO:0009507">
    <property type="term" value="C:chloroplast"/>
    <property type="evidence" value="ECO:0007669"/>
    <property type="project" value="TreeGrafter"/>
</dbReference>
<dbReference type="STRING" id="3469.A0A4Y7JPU1"/>
<organism evidence="2 3">
    <name type="scientific">Papaver somniferum</name>
    <name type="common">Opium poppy</name>
    <dbReference type="NCBI Taxonomy" id="3469"/>
    <lineage>
        <taxon>Eukaryota</taxon>
        <taxon>Viridiplantae</taxon>
        <taxon>Streptophyta</taxon>
        <taxon>Embryophyta</taxon>
        <taxon>Tracheophyta</taxon>
        <taxon>Spermatophyta</taxon>
        <taxon>Magnoliopsida</taxon>
        <taxon>Ranunculales</taxon>
        <taxon>Papaveraceae</taxon>
        <taxon>Papaveroideae</taxon>
        <taxon>Papaver</taxon>
    </lineage>
</organism>
<dbReference type="OrthoDB" id="2018366at2759"/>
<keyword evidence="3" id="KW-1185">Reference proteome</keyword>
<dbReference type="AlphaFoldDB" id="A0A4Y7JPU1"/>
<dbReference type="PANTHER" id="PTHR36729:SF2">
    <property type="entry name" value="EXPRESSED PROTEIN"/>
    <property type="match status" value="1"/>
</dbReference>
<dbReference type="EMBL" id="CM010719">
    <property type="protein sequence ID" value="RZC61749.1"/>
    <property type="molecule type" value="Genomic_DNA"/>
</dbReference>
<gene>
    <name evidence="2" type="ORF">C5167_023508</name>
</gene>
<name>A0A4Y7JPU1_PAPSO</name>
<feature type="domain" description="DUF7734" evidence="1">
    <location>
        <begin position="95"/>
        <end position="181"/>
    </location>
</feature>
<reference evidence="2 3" key="1">
    <citation type="journal article" date="2018" name="Science">
        <title>The opium poppy genome and morphinan production.</title>
        <authorList>
            <person name="Guo L."/>
            <person name="Winzer T."/>
            <person name="Yang X."/>
            <person name="Li Y."/>
            <person name="Ning Z."/>
            <person name="He Z."/>
            <person name="Teodor R."/>
            <person name="Lu Y."/>
            <person name="Bowser T.A."/>
            <person name="Graham I.A."/>
            <person name="Ye K."/>
        </authorList>
    </citation>
    <scope>NUCLEOTIDE SEQUENCE [LARGE SCALE GENOMIC DNA]</scope>
    <source>
        <strain evidence="3">cv. HN1</strain>
        <tissue evidence="2">Leaves</tissue>
    </source>
</reference>
<sequence length="185" mass="20831">MLKHIHGGLLLPPSLPYSSPPTLLLNGTNTSAVVNQTSQFSIDRSSCNYDYKRIHRTKRCNIYCLATRRVRYEDEDGNEDGEEQSSNGYNSELSLLESYSESKRNEALLLTAMVDGQEEEVLIFKGFSSCLSYSTSPDPSRSILPERAVIKSIDIIKGPFDPSNIEYIEKGLTLEVFQRRLGQTK</sequence>
<accession>A0A4Y7JPU1</accession>